<dbReference type="EMBL" id="CP088156">
    <property type="protein sequence ID" value="UFZ01887.1"/>
    <property type="molecule type" value="Genomic_DNA"/>
</dbReference>
<reference evidence="1" key="1">
    <citation type="journal article" date="2024" name="Antonie Van Leeuwenhoek">
        <title>Bradyrhizobium ontarionense sp. nov., a novel bacterial symbiont isolated from Aeschynomene indica (Indian jointvetch), harbours photosynthesis, nitrogen fixation and nitrous oxide (N2O) reductase genes.</title>
        <authorList>
            <person name="Bromfield E.S.P."/>
            <person name="Cloutier S."/>
        </authorList>
    </citation>
    <scope>NUCLEOTIDE SEQUENCE</scope>
    <source>
        <strain evidence="1">A19</strain>
    </source>
</reference>
<sequence>MRQDTSDCTNSDVKADDPARIGGTVQVTRQADGKLQVKVAITAAPDTAYHFFLKCVRSLGDIKTEDEGQGRAEFEFAADGAPPVLAFDMYPEGAPPGQKFQSTPVKLP</sequence>
<dbReference type="Proteomes" id="UP001431010">
    <property type="component" value="Chromosome"/>
</dbReference>
<gene>
    <name evidence="1" type="ORF">LQG66_21490</name>
</gene>
<evidence type="ECO:0000313" key="2">
    <source>
        <dbReference type="Proteomes" id="UP001431010"/>
    </source>
</evidence>
<evidence type="ECO:0000313" key="1">
    <source>
        <dbReference type="EMBL" id="UFZ01887.1"/>
    </source>
</evidence>
<proteinExistence type="predicted"/>
<organism evidence="1 2">
    <name type="scientific">Bradyrhizobium ontarionense</name>
    <dbReference type="NCBI Taxonomy" id="2898149"/>
    <lineage>
        <taxon>Bacteria</taxon>
        <taxon>Pseudomonadati</taxon>
        <taxon>Pseudomonadota</taxon>
        <taxon>Alphaproteobacteria</taxon>
        <taxon>Hyphomicrobiales</taxon>
        <taxon>Nitrobacteraceae</taxon>
        <taxon>Bradyrhizobium</taxon>
    </lineage>
</organism>
<name>A0ABY3R4B3_9BRAD</name>
<accession>A0ABY3R4B3</accession>
<dbReference type="RefSeq" id="WP_231317680.1">
    <property type="nucleotide sequence ID" value="NZ_CP088156.1"/>
</dbReference>
<keyword evidence="2" id="KW-1185">Reference proteome</keyword>
<protein>
    <submittedName>
        <fullName evidence="1">Uncharacterized protein</fullName>
    </submittedName>
</protein>